<dbReference type="CDD" id="cd01574">
    <property type="entry name" value="PBP1_LacI"/>
    <property type="match status" value="1"/>
</dbReference>
<name>A0ABR9DND7_9MICO</name>
<evidence type="ECO:0000259" key="4">
    <source>
        <dbReference type="PROSITE" id="PS50932"/>
    </source>
</evidence>
<dbReference type="GO" id="GO:0003677">
    <property type="term" value="F:DNA binding"/>
    <property type="evidence" value="ECO:0007669"/>
    <property type="project" value="UniProtKB-KW"/>
</dbReference>
<keyword evidence="6" id="KW-1185">Reference proteome</keyword>
<dbReference type="CDD" id="cd01392">
    <property type="entry name" value="HTH_LacI"/>
    <property type="match status" value="1"/>
</dbReference>
<evidence type="ECO:0000313" key="5">
    <source>
        <dbReference type="EMBL" id="MBD9698630.1"/>
    </source>
</evidence>
<organism evidence="5 6">
    <name type="scientific">Flavimobilis rhizosphaerae</name>
    <dbReference type="NCBI Taxonomy" id="2775421"/>
    <lineage>
        <taxon>Bacteria</taxon>
        <taxon>Bacillati</taxon>
        <taxon>Actinomycetota</taxon>
        <taxon>Actinomycetes</taxon>
        <taxon>Micrococcales</taxon>
        <taxon>Jonesiaceae</taxon>
        <taxon>Flavimobilis</taxon>
    </lineage>
</organism>
<dbReference type="Pfam" id="PF00356">
    <property type="entry name" value="LacI"/>
    <property type="match status" value="1"/>
</dbReference>
<dbReference type="PANTHER" id="PTHR30146:SF109">
    <property type="entry name" value="HTH-TYPE TRANSCRIPTIONAL REGULATOR GALS"/>
    <property type="match status" value="1"/>
</dbReference>
<accession>A0ABR9DND7</accession>
<dbReference type="PROSITE" id="PS50932">
    <property type="entry name" value="HTH_LACI_2"/>
    <property type="match status" value="1"/>
</dbReference>
<feature type="domain" description="HTH lacI-type" evidence="4">
    <location>
        <begin position="1"/>
        <end position="53"/>
    </location>
</feature>
<dbReference type="Gene3D" id="1.10.260.40">
    <property type="entry name" value="lambda repressor-like DNA-binding domains"/>
    <property type="match status" value="1"/>
</dbReference>
<proteinExistence type="predicted"/>
<sequence>MADVAEVAGVSHQTVSRVLNDHPNVREETRAAVLAAIEQLGYRRNSAARALVTRRSGVLGVVTTGSALFGPSSTLLGIELAAREHGYVVTVATVTSFEPSTMSATVEQFLEQRVEGIIVVAPQVDATRAILDLGAPVPIVMVSSSFVDARGAGVSPVRSVSVDQVAGGRLATEHLLGLGHRNVLHVAGPGDWFDARARLVGWRAALETVPGASGEMVQGDWTADFGYDLGLRLAREGAPSAVFAANDQIALGLLRAFWESGLVVPRDVSVVGFDDVAGADHFIPPLTTVRQDFEALGRHALAVTDRMVEGEDPDTSPLVPELVVRASTTAWG</sequence>
<reference evidence="5 6" key="1">
    <citation type="submission" date="2020-09" db="EMBL/GenBank/DDBJ databases">
        <title>Flavimobilis rhizosphaerae sp. nov., isolated from rhizosphere soil of Spartina alterniflora.</title>
        <authorList>
            <person name="Hanqin C."/>
        </authorList>
    </citation>
    <scope>NUCLEOTIDE SEQUENCE [LARGE SCALE GENOMIC DNA]</scope>
    <source>
        <strain evidence="5 6">GY 10621</strain>
    </source>
</reference>
<dbReference type="InterPro" id="IPR046335">
    <property type="entry name" value="LacI/GalR-like_sensor"/>
</dbReference>
<keyword evidence="3" id="KW-0804">Transcription</keyword>
<evidence type="ECO:0000256" key="1">
    <source>
        <dbReference type="ARBA" id="ARBA00023015"/>
    </source>
</evidence>
<evidence type="ECO:0000313" key="6">
    <source>
        <dbReference type="Proteomes" id="UP000642107"/>
    </source>
</evidence>
<keyword evidence="2 5" id="KW-0238">DNA-binding</keyword>
<dbReference type="SMART" id="SM00354">
    <property type="entry name" value="HTH_LACI"/>
    <property type="match status" value="1"/>
</dbReference>
<dbReference type="RefSeq" id="WP_192278094.1">
    <property type="nucleotide sequence ID" value="NZ_JACZDF010000002.1"/>
</dbReference>
<protein>
    <submittedName>
        <fullName evidence="5">LacI family DNA-binding transcriptional regulator</fullName>
    </submittedName>
</protein>
<dbReference type="PROSITE" id="PS00356">
    <property type="entry name" value="HTH_LACI_1"/>
    <property type="match status" value="1"/>
</dbReference>
<dbReference type="InterPro" id="IPR028082">
    <property type="entry name" value="Peripla_BP_I"/>
</dbReference>
<dbReference type="Pfam" id="PF13377">
    <property type="entry name" value="Peripla_BP_3"/>
    <property type="match status" value="1"/>
</dbReference>
<keyword evidence="1" id="KW-0805">Transcription regulation</keyword>
<dbReference type="EMBL" id="JACZDF010000002">
    <property type="protein sequence ID" value="MBD9698630.1"/>
    <property type="molecule type" value="Genomic_DNA"/>
</dbReference>
<dbReference type="Gene3D" id="3.40.50.2300">
    <property type="match status" value="2"/>
</dbReference>
<comment type="caution">
    <text evidence="5">The sequence shown here is derived from an EMBL/GenBank/DDBJ whole genome shotgun (WGS) entry which is preliminary data.</text>
</comment>
<evidence type="ECO:0000256" key="3">
    <source>
        <dbReference type="ARBA" id="ARBA00023163"/>
    </source>
</evidence>
<dbReference type="InterPro" id="IPR000843">
    <property type="entry name" value="HTH_LacI"/>
</dbReference>
<dbReference type="SUPFAM" id="SSF53822">
    <property type="entry name" value="Periplasmic binding protein-like I"/>
    <property type="match status" value="1"/>
</dbReference>
<dbReference type="InterPro" id="IPR010982">
    <property type="entry name" value="Lambda_DNA-bd_dom_sf"/>
</dbReference>
<dbReference type="Proteomes" id="UP000642107">
    <property type="component" value="Unassembled WGS sequence"/>
</dbReference>
<dbReference type="SUPFAM" id="SSF47413">
    <property type="entry name" value="lambda repressor-like DNA-binding domains"/>
    <property type="match status" value="1"/>
</dbReference>
<dbReference type="PANTHER" id="PTHR30146">
    <property type="entry name" value="LACI-RELATED TRANSCRIPTIONAL REPRESSOR"/>
    <property type="match status" value="1"/>
</dbReference>
<gene>
    <name evidence="5" type="ORF">IGS67_03855</name>
</gene>
<evidence type="ECO:0000256" key="2">
    <source>
        <dbReference type="ARBA" id="ARBA00023125"/>
    </source>
</evidence>